<dbReference type="Pfam" id="PF07690">
    <property type="entry name" value="MFS_1"/>
    <property type="match status" value="1"/>
</dbReference>
<reference evidence="6 7" key="1">
    <citation type="submission" date="2024-03" db="EMBL/GenBank/DDBJ databases">
        <authorList>
            <person name="Jo J.-H."/>
        </authorList>
    </citation>
    <scope>NUCLEOTIDE SEQUENCE [LARGE SCALE GENOMIC DNA]</scope>
    <source>
        <strain evidence="6 7">PS1R-30</strain>
    </source>
</reference>
<dbReference type="Proteomes" id="UP001361239">
    <property type="component" value="Unassembled WGS sequence"/>
</dbReference>
<feature type="transmembrane region" description="Helical" evidence="4">
    <location>
        <begin position="99"/>
        <end position="124"/>
    </location>
</feature>
<feature type="transmembrane region" description="Helical" evidence="4">
    <location>
        <begin position="75"/>
        <end position="93"/>
    </location>
</feature>
<keyword evidence="3 4" id="KW-0472">Membrane</keyword>
<evidence type="ECO:0000256" key="1">
    <source>
        <dbReference type="ARBA" id="ARBA00022692"/>
    </source>
</evidence>
<dbReference type="InterPro" id="IPR020846">
    <property type="entry name" value="MFS_dom"/>
</dbReference>
<gene>
    <name evidence="6" type="ORF">WG901_07875</name>
</gene>
<dbReference type="RefSeq" id="WP_339586457.1">
    <property type="nucleotide sequence ID" value="NZ_JBBHJZ010000001.1"/>
</dbReference>
<evidence type="ECO:0000313" key="7">
    <source>
        <dbReference type="Proteomes" id="UP001361239"/>
    </source>
</evidence>
<dbReference type="PROSITE" id="PS50850">
    <property type="entry name" value="MFS"/>
    <property type="match status" value="1"/>
</dbReference>
<dbReference type="EMBL" id="JBBHJZ010000001">
    <property type="protein sequence ID" value="MEJ5976548.1"/>
    <property type="molecule type" value="Genomic_DNA"/>
</dbReference>
<feature type="transmembrane region" description="Helical" evidence="4">
    <location>
        <begin position="49"/>
        <end position="68"/>
    </location>
</feature>
<organism evidence="6 7">
    <name type="scientific">Novosphingobium anseongense</name>
    <dbReference type="NCBI Taxonomy" id="3133436"/>
    <lineage>
        <taxon>Bacteria</taxon>
        <taxon>Pseudomonadati</taxon>
        <taxon>Pseudomonadota</taxon>
        <taxon>Alphaproteobacteria</taxon>
        <taxon>Sphingomonadales</taxon>
        <taxon>Sphingomonadaceae</taxon>
        <taxon>Novosphingobium</taxon>
    </lineage>
</organism>
<feature type="transmembrane region" description="Helical" evidence="4">
    <location>
        <begin position="289"/>
        <end position="309"/>
    </location>
</feature>
<dbReference type="InterPro" id="IPR050327">
    <property type="entry name" value="Proton-linked_MCT"/>
</dbReference>
<dbReference type="PANTHER" id="PTHR11360:SF284">
    <property type="entry name" value="EG:103B4.3 PROTEIN-RELATED"/>
    <property type="match status" value="1"/>
</dbReference>
<feature type="transmembrane region" description="Helical" evidence="4">
    <location>
        <begin position="349"/>
        <end position="368"/>
    </location>
</feature>
<feature type="transmembrane region" description="Helical" evidence="4">
    <location>
        <begin position="7"/>
        <end position="29"/>
    </location>
</feature>
<feature type="transmembrane region" description="Helical" evidence="4">
    <location>
        <begin position="315"/>
        <end position="337"/>
    </location>
</feature>
<feature type="transmembrane region" description="Helical" evidence="4">
    <location>
        <begin position="380"/>
        <end position="402"/>
    </location>
</feature>
<evidence type="ECO:0000256" key="4">
    <source>
        <dbReference type="SAM" id="Phobius"/>
    </source>
</evidence>
<proteinExistence type="predicted"/>
<dbReference type="InterPro" id="IPR011701">
    <property type="entry name" value="MFS"/>
</dbReference>
<keyword evidence="1 4" id="KW-0812">Transmembrane</keyword>
<sequence>MRIYFGWWIVAITVLVYTLAIGASIQAYGVFVLPVSEAFGLSRAETNTGAIALNIGMALAAPLIGRLADRHSARLIMAISALVFAGSFVVLALSDNLWLSTLVLTVGVGGSLVGAGTVTSPVLVARWFTVHRGRAMAISSIGVSLGAIVVIPLIGLLIEAVGWRQCLVVLGLGVGAILLLLAALARNAPGPNDVEPGSDHTVPGDETPAAAATPLAMGRLLQLPQFWTIAVPSALAFAIITTNIVSIVPFAQGQGLSVTEGASAMSVYGAAALLGTLLYAWLGDRLPRVPTFAALCLLLGVATGLLLTAHGYAPIMAYVFLMGMAGGAITPGFLALLADAFGAINFGSAAGTASFLSTFVSAIMIRFGGEVFDRTGSYDAMFVSFFGLALAAAALVLSTTTLSRRYALEA</sequence>
<dbReference type="SUPFAM" id="SSF103473">
    <property type="entry name" value="MFS general substrate transporter"/>
    <property type="match status" value="1"/>
</dbReference>
<feature type="transmembrane region" description="Helical" evidence="4">
    <location>
        <begin position="262"/>
        <end position="282"/>
    </location>
</feature>
<feature type="transmembrane region" description="Helical" evidence="4">
    <location>
        <begin position="136"/>
        <end position="156"/>
    </location>
</feature>
<keyword evidence="7" id="KW-1185">Reference proteome</keyword>
<dbReference type="Gene3D" id="1.20.1250.20">
    <property type="entry name" value="MFS general substrate transporter like domains"/>
    <property type="match status" value="1"/>
</dbReference>
<evidence type="ECO:0000313" key="6">
    <source>
        <dbReference type="EMBL" id="MEJ5976548.1"/>
    </source>
</evidence>
<protein>
    <submittedName>
        <fullName evidence="6">MFS transporter</fullName>
    </submittedName>
</protein>
<feature type="transmembrane region" description="Helical" evidence="4">
    <location>
        <begin position="226"/>
        <end position="250"/>
    </location>
</feature>
<evidence type="ECO:0000259" key="5">
    <source>
        <dbReference type="PROSITE" id="PS50850"/>
    </source>
</evidence>
<accession>A0ABU8RUB0</accession>
<evidence type="ECO:0000256" key="2">
    <source>
        <dbReference type="ARBA" id="ARBA00022989"/>
    </source>
</evidence>
<name>A0ABU8RUB0_9SPHN</name>
<feature type="transmembrane region" description="Helical" evidence="4">
    <location>
        <begin position="162"/>
        <end position="184"/>
    </location>
</feature>
<dbReference type="InterPro" id="IPR036259">
    <property type="entry name" value="MFS_trans_sf"/>
</dbReference>
<comment type="caution">
    <text evidence="6">The sequence shown here is derived from an EMBL/GenBank/DDBJ whole genome shotgun (WGS) entry which is preliminary data.</text>
</comment>
<dbReference type="PANTHER" id="PTHR11360">
    <property type="entry name" value="MONOCARBOXYLATE TRANSPORTER"/>
    <property type="match status" value="1"/>
</dbReference>
<keyword evidence="2 4" id="KW-1133">Transmembrane helix</keyword>
<feature type="domain" description="Major facilitator superfamily (MFS) profile" evidence="5">
    <location>
        <begin position="1"/>
        <end position="404"/>
    </location>
</feature>
<evidence type="ECO:0000256" key="3">
    <source>
        <dbReference type="ARBA" id="ARBA00023136"/>
    </source>
</evidence>